<proteinExistence type="predicted"/>
<keyword evidence="2" id="KW-0378">Hydrolase</keyword>
<dbReference type="GO" id="GO:0006508">
    <property type="term" value="P:proteolysis"/>
    <property type="evidence" value="ECO:0007669"/>
    <property type="project" value="UniProtKB-KW"/>
</dbReference>
<dbReference type="EMBL" id="BK016021">
    <property type="protein sequence ID" value="DAF90094.1"/>
    <property type="molecule type" value="Genomic_DNA"/>
</dbReference>
<name>A0A8S5U6U1_9CAUD</name>
<evidence type="ECO:0000313" key="2">
    <source>
        <dbReference type="EMBL" id="DAF90094.1"/>
    </source>
</evidence>
<sequence>MESLYDILGIHKNSGKRTVSVDNPCEKEPSVLKGRFKIQKSDNDKHLAFGWASIAIDEDGEQLVDWQEDMIDPEDLENAAYTFVRMYREGGEMHERGDCAVLIESVVFTEEKMEAMGIPVGTIPVGWWIGFLVTDEDVWEKVKDGTYTMFSIEGEAERVEVDEDGDSD</sequence>
<dbReference type="InterPro" id="IPR027924">
    <property type="entry name" value="XkdF"/>
</dbReference>
<feature type="domain" description="Phage-like element PBSX protein XkdF" evidence="1">
    <location>
        <begin position="38"/>
        <end position="160"/>
    </location>
</feature>
<protein>
    <submittedName>
        <fullName evidence="2">Serine protease</fullName>
    </submittedName>
</protein>
<accession>A0A8S5U6U1</accession>
<dbReference type="GO" id="GO:0008233">
    <property type="term" value="F:peptidase activity"/>
    <property type="evidence" value="ECO:0007669"/>
    <property type="project" value="UniProtKB-KW"/>
</dbReference>
<dbReference type="Pfam" id="PF14550">
    <property type="entry name" value="Peptidase_S78_2"/>
    <property type="match status" value="1"/>
</dbReference>
<reference evidence="2" key="1">
    <citation type="journal article" date="2021" name="Proc. Natl. Acad. Sci. U.S.A.">
        <title>A Catalog of Tens of Thousands of Viruses from Human Metagenomes Reveals Hidden Associations with Chronic Diseases.</title>
        <authorList>
            <person name="Tisza M.J."/>
            <person name="Buck C.B."/>
        </authorList>
    </citation>
    <scope>NUCLEOTIDE SEQUENCE</scope>
    <source>
        <strain evidence="2">Ctu061</strain>
    </source>
</reference>
<organism evidence="2">
    <name type="scientific">Siphoviridae sp. ctu061</name>
    <dbReference type="NCBI Taxonomy" id="2825710"/>
    <lineage>
        <taxon>Viruses</taxon>
        <taxon>Duplodnaviria</taxon>
        <taxon>Heunggongvirae</taxon>
        <taxon>Uroviricota</taxon>
        <taxon>Caudoviricetes</taxon>
    </lineage>
</organism>
<keyword evidence="2" id="KW-0645">Protease</keyword>
<evidence type="ECO:0000259" key="1">
    <source>
        <dbReference type="Pfam" id="PF14550"/>
    </source>
</evidence>